<sequence length="264" mass="29141">MIRKLMPVLLFGLLLSSCSQKHKDHSTNDDTAANVKTEKAAKPKILFVLTNHDQKGDTGKKTGFFLSEAAHPWDVLKDKYVIDFVSPKGGKAPVDGFDLNDPVNKEFWDNPEIQYKINHTLKPSEINPDDYVAIHFVGGHGAMWDFPESKQLAAIAAKIYEHHGVVSAVCHGPAGLINIKLDDGSYLIAGKKVTGFSNEEEKAVKLTNVVPFLLENKLKERGGIYSCSSKFTVHVVHDGRLITGQNPQSAKKVGKEVLKELQKD</sequence>
<dbReference type="Proteomes" id="UP000240621">
    <property type="component" value="Unassembled WGS sequence"/>
</dbReference>
<dbReference type="RefSeq" id="WP_246187267.1">
    <property type="nucleotide sequence ID" value="NZ_BLAU01000001.1"/>
</dbReference>
<dbReference type="PANTHER" id="PTHR48094">
    <property type="entry name" value="PROTEIN/NUCLEIC ACID DEGLYCASE DJ-1-RELATED"/>
    <property type="match status" value="1"/>
</dbReference>
<keyword evidence="5" id="KW-0378">Hydrolase</keyword>
<dbReference type="GO" id="GO:0019243">
    <property type="term" value="P:methylglyoxal catabolic process to D-lactate via S-lactoyl-glutathione"/>
    <property type="evidence" value="ECO:0007669"/>
    <property type="project" value="TreeGrafter"/>
</dbReference>
<dbReference type="AlphaFoldDB" id="A0A2P8CFC1"/>
<evidence type="ECO:0000313" key="6">
    <source>
        <dbReference type="Proteomes" id="UP000240621"/>
    </source>
</evidence>
<comment type="caution">
    <text evidence="5">The sequence shown here is derived from an EMBL/GenBank/DDBJ whole genome shotgun (WGS) entry which is preliminary data.</text>
</comment>
<dbReference type="InterPro" id="IPR002818">
    <property type="entry name" value="DJ-1/PfpI"/>
</dbReference>
<keyword evidence="2" id="KW-0456">Lyase</keyword>
<keyword evidence="1" id="KW-0346">Stress response</keyword>
<comment type="similarity">
    <text evidence="3">Belongs to the peptidase C56 family. HSP31-like subfamily.</text>
</comment>
<feature type="domain" description="DJ-1/PfpI" evidence="4">
    <location>
        <begin position="67"/>
        <end position="259"/>
    </location>
</feature>
<dbReference type="GO" id="GO:0006508">
    <property type="term" value="P:proteolysis"/>
    <property type="evidence" value="ECO:0007669"/>
    <property type="project" value="UniProtKB-KW"/>
</dbReference>
<dbReference type="PROSITE" id="PS51257">
    <property type="entry name" value="PROKAR_LIPOPROTEIN"/>
    <property type="match status" value="1"/>
</dbReference>
<dbReference type="GO" id="GO:0008233">
    <property type="term" value="F:peptidase activity"/>
    <property type="evidence" value="ECO:0007669"/>
    <property type="project" value="UniProtKB-KW"/>
</dbReference>
<evidence type="ECO:0000256" key="3">
    <source>
        <dbReference type="ARBA" id="ARBA00038493"/>
    </source>
</evidence>
<keyword evidence="5" id="KW-0645">Protease</keyword>
<dbReference type="InterPro" id="IPR029062">
    <property type="entry name" value="Class_I_gatase-like"/>
</dbReference>
<proteinExistence type="inferred from homology"/>
<name>A0A2P8CFC1_9BACT</name>
<evidence type="ECO:0000256" key="1">
    <source>
        <dbReference type="ARBA" id="ARBA00023016"/>
    </source>
</evidence>
<dbReference type="GO" id="GO:0005737">
    <property type="term" value="C:cytoplasm"/>
    <property type="evidence" value="ECO:0007669"/>
    <property type="project" value="TreeGrafter"/>
</dbReference>
<protein>
    <submittedName>
        <fullName evidence="5">Putative intracellular protease/amidase</fullName>
    </submittedName>
</protein>
<evidence type="ECO:0000313" key="5">
    <source>
        <dbReference type="EMBL" id="PSK83687.1"/>
    </source>
</evidence>
<dbReference type="PANTHER" id="PTHR48094:SF11">
    <property type="entry name" value="GLUTATHIONE-INDEPENDENT GLYOXALASE HSP31-RELATED"/>
    <property type="match status" value="1"/>
</dbReference>
<dbReference type="SUPFAM" id="SSF52317">
    <property type="entry name" value="Class I glutamine amidotransferase-like"/>
    <property type="match status" value="1"/>
</dbReference>
<organism evidence="5 6">
    <name type="scientific">Prolixibacter denitrificans</name>
    <dbReference type="NCBI Taxonomy" id="1541063"/>
    <lineage>
        <taxon>Bacteria</taxon>
        <taxon>Pseudomonadati</taxon>
        <taxon>Bacteroidota</taxon>
        <taxon>Bacteroidia</taxon>
        <taxon>Marinilabiliales</taxon>
        <taxon>Prolixibacteraceae</taxon>
        <taxon>Prolixibacter</taxon>
    </lineage>
</organism>
<evidence type="ECO:0000256" key="2">
    <source>
        <dbReference type="ARBA" id="ARBA00023239"/>
    </source>
</evidence>
<reference evidence="5 6" key="1">
    <citation type="submission" date="2018-03" db="EMBL/GenBank/DDBJ databases">
        <title>Genomic Encyclopedia of Archaeal and Bacterial Type Strains, Phase II (KMG-II): from individual species to whole genera.</title>
        <authorList>
            <person name="Goeker M."/>
        </authorList>
    </citation>
    <scope>NUCLEOTIDE SEQUENCE [LARGE SCALE GENOMIC DNA]</scope>
    <source>
        <strain evidence="5 6">DSM 27267</strain>
    </source>
</reference>
<dbReference type="GO" id="GO:0019172">
    <property type="term" value="F:glyoxalase III activity"/>
    <property type="evidence" value="ECO:0007669"/>
    <property type="project" value="TreeGrafter"/>
</dbReference>
<dbReference type="EMBL" id="PYGC01000003">
    <property type="protein sequence ID" value="PSK83687.1"/>
    <property type="molecule type" value="Genomic_DNA"/>
</dbReference>
<dbReference type="CDD" id="cd03141">
    <property type="entry name" value="GATase1_Hsp31_like"/>
    <property type="match status" value="1"/>
</dbReference>
<gene>
    <name evidence="5" type="ORF">CLV93_103102</name>
</gene>
<dbReference type="Gene3D" id="3.40.50.880">
    <property type="match status" value="1"/>
</dbReference>
<accession>A0A2P8CFC1</accession>
<dbReference type="Pfam" id="PF01965">
    <property type="entry name" value="DJ-1_PfpI"/>
    <property type="match status" value="1"/>
</dbReference>
<evidence type="ECO:0000259" key="4">
    <source>
        <dbReference type="Pfam" id="PF01965"/>
    </source>
</evidence>
<dbReference type="InterPro" id="IPR050325">
    <property type="entry name" value="Prot/Nucl_acid_deglycase"/>
</dbReference>